<name>A0A7W4ZJN2_9ACTN</name>
<dbReference type="Gene3D" id="3.40.50.720">
    <property type="entry name" value="NAD(P)-binding Rossmann-like Domain"/>
    <property type="match status" value="1"/>
</dbReference>
<sequence length="38" mass="3862">MSTTVAFIGPGNMSGPMAATLVKAGHRVRGYDLAVGAR</sequence>
<accession>A0A7W4ZJN2</accession>
<evidence type="ECO:0000259" key="1">
    <source>
        <dbReference type="Pfam" id="PF03446"/>
    </source>
</evidence>
<gene>
    <name evidence="2" type="ORF">FHS41_000205</name>
</gene>
<comment type="caution">
    <text evidence="2">The sequence shown here is derived from an EMBL/GenBank/DDBJ whole genome shotgun (WGS) entry which is preliminary data.</text>
</comment>
<protein>
    <submittedName>
        <fullName evidence="2">3-hydroxyisobutyrate dehydrogenase-like beta-hydroxyacid dehydrogenase</fullName>
    </submittedName>
</protein>
<dbReference type="RefSeq" id="WP_229844817.1">
    <property type="nucleotide sequence ID" value="NZ_BMUP01000001.1"/>
</dbReference>
<reference evidence="2 3" key="1">
    <citation type="submission" date="2020-08" db="EMBL/GenBank/DDBJ databases">
        <title>Genomic Encyclopedia of Type Strains, Phase III (KMG-III): the genomes of soil and plant-associated and newly described type strains.</title>
        <authorList>
            <person name="Whitman W."/>
        </authorList>
    </citation>
    <scope>NUCLEOTIDE SEQUENCE [LARGE SCALE GENOMIC DNA]</scope>
    <source>
        <strain evidence="2 3">CECT 3237</strain>
    </source>
</reference>
<dbReference type="Proteomes" id="UP000572907">
    <property type="component" value="Unassembled WGS sequence"/>
</dbReference>
<dbReference type="SUPFAM" id="SSF51735">
    <property type="entry name" value="NAD(P)-binding Rossmann-fold domains"/>
    <property type="match status" value="1"/>
</dbReference>
<evidence type="ECO:0000313" key="2">
    <source>
        <dbReference type="EMBL" id="MBB3073736.1"/>
    </source>
</evidence>
<dbReference type="InterPro" id="IPR006115">
    <property type="entry name" value="6PGDH_NADP-bd"/>
</dbReference>
<keyword evidence="3" id="KW-1185">Reference proteome</keyword>
<dbReference type="InterPro" id="IPR036291">
    <property type="entry name" value="NAD(P)-bd_dom_sf"/>
</dbReference>
<dbReference type="AlphaFoldDB" id="A0A7W4ZJN2"/>
<evidence type="ECO:0000313" key="3">
    <source>
        <dbReference type="Proteomes" id="UP000572907"/>
    </source>
</evidence>
<dbReference type="GO" id="GO:0050661">
    <property type="term" value="F:NADP binding"/>
    <property type="evidence" value="ECO:0007669"/>
    <property type="project" value="InterPro"/>
</dbReference>
<feature type="domain" description="6-phosphogluconate dehydrogenase NADP-binding" evidence="1">
    <location>
        <begin position="4"/>
        <end position="33"/>
    </location>
</feature>
<proteinExistence type="predicted"/>
<dbReference type="EMBL" id="JACHXE010000001">
    <property type="protein sequence ID" value="MBB3073736.1"/>
    <property type="molecule type" value="Genomic_DNA"/>
</dbReference>
<dbReference type="Pfam" id="PF03446">
    <property type="entry name" value="NAD_binding_2"/>
    <property type="match status" value="1"/>
</dbReference>
<organism evidence="2 3">
    <name type="scientific">Streptomyces violarus</name>
    <dbReference type="NCBI Taxonomy" id="67380"/>
    <lineage>
        <taxon>Bacteria</taxon>
        <taxon>Bacillati</taxon>
        <taxon>Actinomycetota</taxon>
        <taxon>Actinomycetes</taxon>
        <taxon>Kitasatosporales</taxon>
        <taxon>Streptomycetaceae</taxon>
        <taxon>Streptomyces</taxon>
    </lineage>
</organism>